<name>A0A5B7IJJ5_PORTR</name>
<accession>A0A5B7IJJ5</accession>
<organism evidence="2 3">
    <name type="scientific">Portunus trituberculatus</name>
    <name type="common">Swimming crab</name>
    <name type="synonym">Neptunus trituberculatus</name>
    <dbReference type="NCBI Taxonomy" id="210409"/>
    <lineage>
        <taxon>Eukaryota</taxon>
        <taxon>Metazoa</taxon>
        <taxon>Ecdysozoa</taxon>
        <taxon>Arthropoda</taxon>
        <taxon>Crustacea</taxon>
        <taxon>Multicrustacea</taxon>
        <taxon>Malacostraca</taxon>
        <taxon>Eumalacostraca</taxon>
        <taxon>Eucarida</taxon>
        <taxon>Decapoda</taxon>
        <taxon>Pleocyemata</taxon>
        <taxon>Brachyura</taxon>
        <taxon>Eubrachyura</taxon>
        <taxon>Portunoidea</taxon>
        <taxon>Portunidae</taxon>
        <taxon>Portuninae</taxon>
        <taxon>Portunus</taxon>
    </lineage>
</organism>
<evidence type="ECO:0000256" key="1">
    <source>
        <dbReference type="SAM" id="MobiDB-lite"/>
    </source>
</evidence>
<protein>
    <submittedName>
        <fullName evidence="2">Uncharacterized protein</fullName>
    </submittedName>
</protein>
<comment type="caution">
    <text evidence="2">The sequence shown here is derived from an EMBL/GenBank/DDBJ whole genome shotgun (WGS) entry which is preliminary data.</text>
</comment>
<dbReference type="EMBL" id="VSRR010055631">
    <property type="protein sequence ID" value="MPC80998.1"/>
    <property type="molecule type" value="Genomic_DNA"/>
</dbReference>
<feature type="region of interest" description="Disordered" evidence="1">
    <location>
        <begin position="65"/>
        <end position="85"/>
    </location>
</feature>
<evidence type="ECO:0000313" key="3">
    <source>
        <dbReference type="Proteomes" id="UP000324222"/>
    </source>
</evidence>
<gene>
    <name evidence="2" type="ORF">E2C01_075598</name>
</gene>
<reference evidence="2 3" key="1">
    <citation type="submission" date="2019-05" db="EMBL/GenBank/DDBJ databases">
        <title>Another draft genome of Portunus trituberculatus and its Hox gene families provides insights of decapod evolution.</title>
        <authorList>
            <person name="Jeong J.-H."/>
            <person name="Song I."/>
            <person name="Kim S."/>
            <person name="Choi T."/>
            <person name="Kim D."/>
            <person name="Ryu S."/>
            <person name="Kim W."/>
        </authorList>
    </citation>
    <scope>NUCLEOTIDE SEQUENCE [LARGE SCALE GENOMIC DNA]</scope>
    <source>
        <tissue evidence="2">Muscle</tissue>
    </source>
</reference>
<sequence length="85" mass="9498">MYINAGTLNIANFPEYVLEEQSVIMSDLNARHMDLDHLTTNANGVHWKTFLDTTDTDCHHRYIESGGEPAAVGSPVLPHSHNQTH</sequence>
<keyword evidence="3" id="KW-1185">Reference proteome</keyword>
<proteinExistence type="predicted"/>
<dbReference type="Proteomes" id="UP000324222">
    <property type="component" value="Unassembled WGS sequence"/>
</dbReference>
<dbReference type="AlphaFoldDB" id="A0A5B7IJJ5"/>
<evidence type="ECO:0000313" key="2">
    <source>
        <dbReference type="EMBL" id="MPC80998.1"/>
    </source>
</evidence>